<dbReference type="Proteomes" id="UP000297077">
    <property type="component" value="Genome"/>
</dbReference>
<evidence type="ECO:0000313" key="10">
    <source>
        <dbReference type="Proteomes" id="UP000297077"/>
    </source>
</evidence>
<organism evidence="9 10">
    <name type="scientific">Botryosphaeria dothidea chrysovirus 1</name>
    <dbReference type="NCBI Taxonomy" id="1405299"/>
    <lineage>
        <taxon>Viruses</taxon>
        <taxon>Riboviria</taxon>
        <taxon>Orthornavirae</taxon>
        <taxon>Duplornaviricota</taxon>
        <taxon>Chrymotiviricetes</taxon>
        <taxon>Ghabrivirales</taxon>
        <taxon>Alphatotivirineae</taxon>
        <taxon>Chrysoviridae</taxon>
        <taxon>Betachrysovirus</taxon>
        <taxon>Betachrysovirus botryosphaeriae</taxon>
    </lineage>
</organism>
<dbReference type="RefSeq" id="YP_010839423.1">
    <property type="nucleotide sequence ID" value="NC_077817.1"/>
</dbReference>
<keyword evidence="4 7" id="KW-0548">Nucleotidyltransferase</keyword>
<dbReference type="InterPro" id="IPR043502">
    <property type="entry name" value="DNA/RNA_pol_sf"/>
</dbReference>
<keyword evidence="2 7" id="KW-0696">RNA-directed RNA polymerase</keyword>
<keyword evidence="3 7" id="KW-0808">Transferase</keyword>
<evidence type="ECO:0000256" key="7">
    <source>
        <dbReference type="RuleBase" id="RU364050"/>
    </source>
</evidence>
<protein>
    <recommendedName>
        <fullName evidence="1 7">RNA-directed RNA polymerase</fullName>
        <ecNumber evidence="1 7">2.7.7.48</ecNumber>
    </recommendedName>
</protein>
<keyword evidence="10" id="KW-1185">Reference proteome</keyword>
<evidence type="ECO:0000256" key="4">
    <source>
        <dbReference type="ARBA" id="ARBA00022695"/>
    </source>
</evidence>
<feature type="region of interest" description="Disordered" evidence="8">
    <location>
        <begin position="1"/>
        <end position="24"/>
    </location>
</feature>
<evidence type="ECO:0000256" key="6">
    <source>
        <dbReference type="ARBA" id="ARBA00048744"/>
    </source>
</evidence>
<dbReference type="EC" id="2.7.7.48" evidence="1 7"/>
<dbReference type="GO" id="GO:0003968">
    <property type="term" value="F:RNA-directed RNA polymerase activity"/>
    <property type="evidence" value="ECO:0007669"/>
    <property type="project" value="UniProtKB-KW"/>
</dbReference>
<evidence type="ECO:0000313" key="9">
    <source>
        <dbReference type="EMBL" id="AGZ84312.1"/>
    </source>
</evidence>
<evidence type="ECO:0000256" key="3">
    <source>
        <dbReference type="ARBA" id="ARBA00022679"/>
    </source>
</evidence>
<dbReference type="SUPFAM" id="SSF56672">
    <property type="entry name" value="DNA/RNA polymerases"/>
    <property type="match status" value="1"/>
</dbReference>
<keyword evidence="5 7" id="KW-0547">Nucleotide-binding</keyword>
<comment type="catalytic activity">
    <reaction evidence="6 7">
        <text>RNA(n) + a ribonucleoside 5'-triphosphate = RNA(n+1) + diphosphate</text>
        <dbReference type="Rhea" id="RHEA:21248"/>
        <dbReference type="Rhea" id="RHEA-COMP:14527"/>
        <dbReference type="Rhea" id="RHEA-COMP:17342"/>
        <dbReference type="ChEBI" id="CHEBI:33019"/>
        <dbReference type="ChEBI" id="CHEBI:61557"/>
        <dbReference type="ChEBI" id="CHEBI:140395"/>
        <dbReference type="EC" id="2.7.7.48"/>
    </reaction>
</comment>
<dbReference type="GO" id="GO:0003723">
    <property type="term" value="F:RNA binding"/>
    <property type="evidence" value="ECO:0007669"/>
    <property type="project" value="InterPro"/>
</dbReference>
<dbReference type="GeneID" id="80557408"/>
<dbReference type="KEGG" id="vg:80557408"/>
<gene>
    <name evidence="9" type="primary">RdRp</name>
</gene>
<name>A0A023IRJ3_9VIRU</name>
<keyword evidence="7" id="KW-0693">Viral RNA replication</keyword>
<sequence length="1116" mass="125761">MSATLGASYSGTPHGPNVTRLTGRGTAGLRPLPAWRDMVSIVLPSCCGKSTLCSRYSGLDLDDIVADSSDYDMDAELDEMLAMREAGLIHGDKHQLIKQNELMLTRARRFFATVSPDSNLKVVYCHTAEMAEALGLRVLAVYSLPDEVVAASQRMREADVVVRGATMRLMREQREANWHYARRHDLEHVEVKAYSTLVHSVGEVLSRARVLQYTDQARDYVAMAFNQPKEAELLNRSLAILRSRSQLPWLKAVAARQLQLSLGASAPCEAHHEHNHPMWARIVHAVASAVVEPALTYVPEWDEDTWRDQYPLGPGNAQFAMCNISDWVRMGGAAMADPDSWVWFKQICAHRGSRYERVLCHLVFGDVVAYVVRPEHRELLNRLPLGSLSDVDFAVMAKEIHNNVRVGLNYLGVALAPSDLAYFTYFDCLAGRLMGEEDIEAEIEDRTRLQKAKIFFEDGRWSQSAFDTRLGEAIQTAYDEVSANIGKVLVEMSDQVETFEAFLKNRRRWVKPGSATGSPKADVYLRVPGDRIEQLEELTTEISGMTVLVLKRVRLNKSAVFEFPEFVDMVKQALEDYVPNSFTKYFFKKEPSKVKSRALFPGHLIHYIMVSHILYLVEKGGPIRNSRIMADPAAQREDHWFWRESQDWCVHLMLDYANFNETHAIKHMQQTILGTKAIFAKHNRLSADLRKSIEWVSESFERIAIEHEGDLVIFTHGLLSGWRNTSFTNSILNRAYLSVLGQQVEMLVGFHPFLNYQSGGDDVAAEGRTLYETAVTLRVGKVMGFEFKDIKQLIGYRYREFFRLFVSEDGVYGSLCRMLGSALSGQWSNSILPKFVDPVAKLSSVIEVARKAGRRARSASFMEKMAMCAFEKWATEGELRFADHIVHGTRETGGLGIPNVYGDVYELDGTFMPTENYEPVGMPTDASGELAASMIEDAQKFLPPEATLPHEVLATQMAAGAFTSSVAQNRGPGVLRVGLARQDRKLIRVKRIRAEEFPATTSALFQERLIRSRDWLRAHRQAGARYSALSQAVKHPYRRVLAGEICKRVPGADPAVIYFWKELLELYGCATYLLTEDYYEDVVLLSLLHSSLDNDTVSRAAAEMATGLAHDGYMYY</sequence>
<accession>A0A023IRJ3</accession>
<dbReference type="EMBL" id="KF688736">
    <property type="protein sequence ID" value="AGZ84312.1"/>
    <property type="molecule type" value="Genomic_RNA"/>
</dbReference>
<dbReference type="InterPro" id="IPR001795">
    <property type="entry name" value="RNA-dir_pol_luteovirus"/>
</dbReference>
<dbReference type="Pfam" id="PF02123">
    <property type="entry name" value="RdRP_4"/>
    <property type="match status" value="1"/>
</dbReference>
<proteinExistence type="predicted"/>
<dbReference type="GO" id="GO:0006351">
    <property type="term" value="P:DNA-templated transcription"/>
    <property type="evidence" value="ECO:0007669"/>
    <property type="project" value="InterPro"/>
</dbReference>
<evidence type="ECO:0000256" key="5">
    <source>
        <dbReference type="ARBA" id="ARBA00022741"/>
    </source>
</evidence>
<evidence type="ECO:0000256" key="8">
    <source>
        <dbReference type="SAM" id="MobiDB-lite"/>
    </source>
</evidence>
<evidence type="ECO:0000256" key="2">
    <source>
        <dbReference type="ARBA" id="ARBA00022484"/>
    </source>
</evidence>
<dbReference type="GO" id="GO:0000166">
    <property type="term" value="F:nucleotide binding"/>
    <property type="evidence" value="ECO:0007669"/>
    <property type="project" value="UniProtKB-KW"/>
</dbReference>
<feature type="compositionally biased region" description="Polar residues" evidence="8">
    <location>
        <begin position="1"/>
        <end position="11"/>
    </location>
</feature>
<evidence type="ECO:0000256" key="1">
    <source>
        <dbReference type="ARBA" id="ARBA00012494"/>
    </source>
</evidence>
<reference evidence="9 10" key="1">
    <citation type="journal article" date="2014" name="J. Virol.">
        <title>Hypovirulence of the Phytopathogenic Fungus Botryosphaeria dothidea: Association with a Coinfecting Chrysovirus and a Partitivirus.</title>
        <authorList>
            <person name="Wang L."/>
            <person name="Jiang J."/>
            <person name="Wang Y."/>
            <person name="Hong N."/>
            <person name="Zhang F."/>
            <person name="Xu W."/>
            <person name="Wang G."/>
        </authorList>
    </citation>
    <scope>NUCLEOTIDE SEQUENCE [LARGE SCALE GENOMIC DNA]</scope>
    <source>
        <strain evidence="9">LW-1</strain>
    </source>
</reference>